<evidence type="ECO:0000256" key="2">
    <source>
        <dbReference type="ARBA" id="ARBA00010205"/>
    </source>
</evidence>
<dbReference type="FunFam" id="3.30.870.10:FF:000038">
    <property type="entry name" value="Probable tyrosyl-DNA phosphodiesterase"/>
    <property type="match status" value="1"/>
</dbReference>
<feature type="binding site" evidence="10">
    <location>
        <position position="212"/>
    </location>
    <ligand>
        <name>substrate</name>
    </ligand>
</feature>
<dbReference type="GO" id="GO:0017005">
    <property type="term" value="F:3'-tyrosyl-DNA phosphodiesterase activity"/>
    <property type="evidence" value="ECO:0007669"/>
    <property type="project" value="TreeGrafter"/>
</dbReference>
<evidence type="ECO:0000313" key="13">
    <source>
        <dbReference type="Proteomes" id="UP000324767"/>
    </source>
</evidence>
<evidence type="ECO:0000256" key="7">
    <source>
        <dbReference type="ARBA" id="ARBA00023204"/>
    </source>
</evidence>
<evidence type="ECO:0000256" key="3">
    <source>
        <dbReference type="ARBA" id="ARBA00022722"/>
    </source>
</evidence>
<dbReference type="GO" id="GO:0006281">
    <property type="term" value="P:DNA repair"/>
    <property type="evidence" value="ECO:0007669"/>
    <property type="project" value="UniProtKB-KW"/>
</dbReference>
<keyword evidence="7" id="KW-0234">DNA repair</keyword>
<keyword evidence="3" id="KW-0540">Nuclease</keyword>
<dbReference type="GO" id="GO:0004527">
    <property type="term" value="F:exonuclease activity"/>
    <property type="evidence" value="ECO:0007669"/>
    <property type="project" value="UniProtKB-KW"/>
</dbReference>
<dbReference type="GO" id="GO:0005634">
    <property type="term" value="C:nucleus"/>
    <property type="evidence" value="ECO:0007669"/>
    <property type="project" value="UniProtKB-SubCell"/>
</dbReference>
<sequence>MDFQPARKKQKLSTNLQQASINGNDVENNDTVASSTPDASPHLISNDASTTDGHSNVASLSRSISPPARRNPRAPDVVETSRLSGGFASITQLVPTGGSNSSSVKTVSSPIQLTRVQELPVSSNVDTISLKDILGDPLIKECWAFNYLFDVDFLMSNFDEDVRDLVRIKVVHGSWKKEDSNRVYIDEAARKYMNVQVLKAYMPEAFGTHHSKMFVMFRHDDQAQVVIHTANIIARDWRMCQAVWRSPLLPNMKTNSANSENSTTLPLMGTGQRFKHDLLSYLRAYGQAKTGPLTSQLKLYDFHSVHAALVASTPSKLNLHSSDPATETLWGWAGLKTILQTIPVQTSPTQTPQIVIQVSSVATLGQTDKWLTNTFLSTLRTTSTPPPPPQNLPSSSPPPTRSAAP</sequence>
<evidence type="ECO:0000256" key="10">
    <source>
        <dbReference type="PIRSR" id="PIRSR610347-2"/>
    </source>
</evidence>
<feature type="compositionally biased region" description="Basic residues" evidence="11">
    <location>
        <begin position="1"/>
        <end position="11"/>
    </location>
</feature>
<accession>A0A5M8Q2A9</accession>
<keyword evidence="8" id="KW-0539">Nucleus</keyword>
<feature type="region of interest" description="Disordered" evidence="11">
    <location>
        <begin position="378"/>
        <end position="405"/>
    </location>
</feature>
<evidence type="ECO:0008006" key="14">
    <source>
        <dbReference type="Google" id="ProtNLM"/>
    </source>
</evidence>
<comment type="similarity">
    <text evidence="2">Belongs to the tyrosyl-DNA phosphodiesterase family.</text>
</comment>
<dbReference type="PANTHER" id="PTHR12415">
    <property type="entry name" value="TYROSYL-DNA PHOSPHODIESTERASE 1"/>
    <property type="match status" value="1"/>
</dbReference>
<feature type="compositionally biased region" description="Polar residues" evidence="11">
    <location>
        <begin position="12"/>
        <end position="38"/>
    </location>
</feature>
<dbReference type="GO" id="GO:0003690">
    <property type="term" value="F:double-stranded DNA binding"/>
    <property type="evidence" value="ECO:0007669"/>
    <property type="project" value="TreeGrafter"/>
</dbReference>
<comment type="caution">
    <text evidence="12">The sequence shown here is derived from an EMBL/GenBank/DDBJ whole genome shotgun (WGS) entry which is preliminary data.</text>
</comment>
<dbReference type="PANTHER" id="PTHR12415:SF0">
    <property type="entry name" value="TYROSYL-DNA PHOSPHODIESTERASE 1"/>
    <property type="match status" value="1"/>
</dbReference>
<organism evidence="12 13">
    <name type="scientific">Lasallia pustulata</name>
    <dbReference type="NCBI Taxonomy" id="136370"/>
    <lineage>
        <taxon>Eukaryota</taxon>
        <taxon>Fungi</taxon>
        <taxon>Dikarya</taxon>
        <taxon>Ascomycota</taxon>
        <taxon>Pezizomycotina</taxon>
        <taxon>Lecanoromycetes</taxon>
        <taxon>OSLEUM clade</taxon>
        <taxon>Umbilicariomycetidae</taxon>
        <taxon>Umbilicariales</taxon>
        <taxon>Umbilicariaceae</taxon>
        <taxon>Lasallia</taxon>
    </lineage>
</organism>
<evidence type="ECO:0000313" key="12">
    <source>
        <dbReference type="EMBL" id="KAA6415114.1"/>
    </source>
</evidence>
<reference evidence="12 13" key="1">
    <citation type="submission" date="2019-09" db="EMBL/GenBank/DDBJ databases">
        <title>The hologenome of the rock-dwelling lichen Lasallia pustulata.</title>
        <authorList>
            <person name="Greshake Tzovaras B."/>
            <person name="Segers F."/>
            <person name="Bicker A."/>
            <person name="Dal Grande F."/>
            <person name="Otte J."/>
            <person name="Hankeln T."/>
            <person name="Schmitt I."/>
            <person name="Ebersberger I."/>
        </authorList>
    </citation>
    <scope>NUCLEOTIDE SEQUENCE [LARGE SCALE GENOMIC DNA]</scope>
    <source>
        <strain evidence="12">A1-1</strain>
    </source>
</reference>
<dbReference type="InterPro" id="IPR010347">
    <property type="entry name" value="Tdp1"/>
</dbReference>
<evidence type="ECO:0000256" key="9">
    <source>
        <dbReference type="PIRSR" id="PIRSR610347-1"/>
    </source>
</evidence>
<keyword evidence="4" id="KW-0227">DNA damage</keyword>
<feature type="compositionally biased region" description="Polar residues" evidence="11">
    <location>
        <begin position="46"/>
        <end position="64"/>
    </location>
</feature>
<dbReference type="GO" id="GO:0003697">
    <property type="term" value="F:single-stranded DNA binding"/>
    <property type="evidence" value="ECO:0007669"/>
    <property type="project" value="TreeGrafter"/>
</dbReference>
<evidence type="ECO:0000256" key="6">
    <source>
        <dbReference type="ARBA" id="ARBA00022839"/>
    </source>
</evidence>
<dbReference type="OrthoDB" id="5414427at2759"/>
<dbReference type="SUPFAM" id="SSF56024">
    <property type="entry name" value="Phospholipase D/nuclease"/>
    <property type="match status" value="2"/>
</dbReference>
<comment type="subcellular location">
    <subcellularLocation>
        <location evidence="1">Nucleus</location>
    </subcellularLocation>
</comment>
<feature type="region of interest" description="Disordered" evidence="11">
    <location>
        <begin position="1"/>
        <end position="79"/>
    </location>
</feature>
<gene>
    <name evidence="12" type="ORF">FRX48_01866</name>
</gene>
<dbReference type="Proteomes" id="UP000324767">
    <property type="component" value="Unassembled WGS sequence"/>
</dbReference>
<keyword evidence="6" id="KW-0269">Exonuclease</keyword>
<dbReference type="Gene3D" id="3.30.870.10">
    <property type="entry name" value="Endonuclease Chain A"/>
    <property type="match status" value="2"/>
</dbReference>
<evidence type="ECO:0000256" key="8">
    <source>
        <dbReference type="ARBA" id="ARBA00023242"/>
    </source>
</evidence>
<name>A0A5M8Q2A9_9LECA</name>
<protein>
    <recommendedName>
        <fullName evidence="14">Tyrosyl-DNA phosphodiesterase</fullName>
    </recommendedName>
</protein>
<dbReference type="Pfam" id="PF06087">
    <property type="entry name" value="Tyr-DNA_phospho"/>
    <property type="match status" value="1"/>
</dbReference>
<evidence type="ECO:0000256" key="4">
    <source>
        <dbReference type="ARBA" id="ARBA00022763"/>
    </source>
</evidence>
<evidence type="ECO:0000256" key="11">
    <source>
        <dbReference type="SAM" id="MobiDB-lite"/>
    </source>
</evidence>
<feature type="active site" description="Nucleophile" evidence="9">
    <location>
        <position position="210"/>
    </location>
</feature>
<dbReference type="EMBL" id="VXIT01000002">
    <property type="protein sequence ID" value="KAA6415114.1"/>
    <property type="molecule type" value="Genomic_DNA"/>
</dbReference>
<feature type="compositionally biased region" description="Pro residues" evidence="11">
    <location>
        <begin position="384"/>
        <end position="405"/>
    </location>
</feature>
<evidence type="ECO:0000256" key="5">
    <source>
        <dbReference type="ARBA" id="ARBA00022801"/>
    </source>
</evidence>
<evidence type="ECO:0000256" key="1">
    <source>
        <dbReference type="ARBA" id="ARBA00004123"/>
    </source>
</evidence>
<dbReference type="AlphaFoldDB" id="A0A5M8Q2A9"/>
<keyword evidence="5" id="KW-0378">Hydrolase</keyword>
<proteinExistence type="inferred from homology"/>